<dbReference type="EMBL" id="CP002271">
    <property type="protein sequence ID" value="ADO70556.1"/>
    <property type="molecule type" value="Genomic_DNA"/>
</dbReference>
<dbReference type="AlphaFoldDB" id="Q08R02"/>
<dbReference type="PROSITE" id="PS50106">
    <property type="entry name" value="PDZ"/>
    <property type="match status" value="1"/>
</dbReference>
<keyword evidence="2" id="KW-0812">Transmembrane</keyword>
<feature type="compositionally biased region" description="Polar residues" evidence="1">
    <location>
        <begin position="19"/>
        <end position="29"/>
    </location>
</feature>
<gene>
    <name evidence="4" type="ordered locus">STAUR_2758</name>
    <name evidence="5" type="ORF">STIAU_4069</name>
</gene>
<dbReference type="Pfam" id="PF02517">
    <property type="entry name" value="Rce1-like"/>
    <property type="match status" value="1"/>
</dbReference>
<evidence type="ECO:0000313" key="7">
    <source>
        <dbReference type="Proteomes" id="UP000032702"/>
    </source>
</evidence>
<dbReference type="InterPro" id="IPR001478">
    <property type="entry name" value="PDZ"/>
</dbReference>
<proteinExistence type="predicted"/>
<feature type="domain" description="PDZ" evidence="3">
    <location>
        <begin position="160"/>
        <end position="202"/>
    </location>
</feature>
<feature type="transmembrane region" description="Helical" evidence="2">
    <location>
        <begin position="375"/>
        <end position="394"/>
    </location>
</feature>
<name>Q08R02_STIAD</name>
<evidence type="ECO:0000256" key="2">
    <source>
        <dbReference type="SAM" id="Phobius"/>
    </source>
</evidence>
<protein>
    <submittedName>
        <fullName evidence="4 5">Caax amino terminal protease family</fullName>
    </submittedName>
</protein>
<keyword evidence="5" id="KW-0378">Hydrolase</keyword>
<feature type="transmembrane region" description="Helical" evidence="2">
    <location>
        <begin position="400"/>
        <end position="419"/>
    </location>
</feature>
<organism evidence="5 7">
    <name type="scientific">Stigmatella aurantiaca (strain DW4/3-1)</name>
    <dbReference type="NCBI Taxonomy" id="378806"/>
    <lineage>
        <taxon>Bacteria</taxon>
        <taxon>Pseudomonadati</taxon>
        <taxon>Myxococcota</taxon>
        <taxon>Myxococcia</taxon>
        <taxon>Myxococcales</taxon>
        <taxon>Cystobacterineae</taxon>
        <taxon>Archangiaceae</taxon>
        <taxon>Stigmatella</taxon>
    </lineage>
</organism>
<evidence type="ECO:0000313" key="4">
    <source>
        <dbReference type="EMBL" id="ADO70556.1"/>
    </source>
</evidence>
<dbReference type="OrthoDB" id="5503995at2"/>
<feature type="transmembrane region" description="Helical" evidence="2">
    <location>
        <begin position="426"/>
        <end position="445"/>
    </location>
</feature>
<reference evidence="5 7" key="1">
    <citation type="submission" date="2006-04" db="EMBL/GenBank/DDBJ databases">
        <authorList>
            <person name="Nierman W.C."/>
        </authorList>
    </citation>
    <scope>NUCLEOTIDE SEQUENCE [LARGE SCALE GENOMIC DNA]</scope>
    <source>
        <strain evidence="5 7">DW4/3-1</strain>
    </source>
</reference>
<dbReference type="GO" id="GO:0080120">
    <property type="term" value="P:CAAX-box protein maturation"/>
    <property type="evidence" value="ECO:0007669"/>
    <property type="project" value="UniProtKB-ARBA"/>
</dbReference>
<dbReference type="Proteomes" id="UP000001351">
    <property type="component" value="Chromosome"/>
</dbReference>
<dbReference type="HOGENOM" id="CLU_594355_0_0_7"/>
<dbReference type="Gene3D" id="2.30.42.10">
    <property type="match status" value="1"/>
</dbReference>
<evidence type="ECO:0000256" key="1">
    <source>
        <dbReference type="SAM" id="MobiDB-lite"/>
    </source>
</evidence>
<evidence type="ECO:0000313" key="6">
    <source>
        <dbReference type="Proteomes" id="UP000001351"/>
    </source>
</evidence>
<dbReference type="EMBL" id="AAMD01000196">
    <property type="protein sequence ID" value="EAU62908.1"/>
    <property type="molecule type" value="Genomic_DNA"/>
</dbReference>
<keyword evidence="2" id="KW-0472">Membrane</keyword>
<feature type="transmembrane region" description="Helical" evidence="2">
    <location>
        <begin position="343"/>
        <end position="363"/>
    </location>
</feature>
<dbReference type="Proteomes" id="UP000032702">
    <property type="component" value="Unassembled WGS sequence"/>
</dbReference>
<reference evidence="4 6" key="2">
    <citation type="journal article" date="2011" name="Mol. Biol. Evol.">
        <title>Comparative genomic analysis of fruiting body formation in Myxococcales.</title>
        <authorList>
            <person name="Huntley S."/>
            <person name="Hamann N."/>
            <person name="Wegener-Feldbrugge S."/>
            <person name="Treuner-Lange A."/>
            <person name="Kube M."/>
            <person name="Reinhardt R."/>
            <person name="Klages S."/>
            <person name="Muller R."/>
            <person name="Ronning C.M."/>
            <person name="Nierman W.C."/>
            <person name="Sogaard-Andersen L."/>
        </authorList>
    </citation>
    <scope>NUCLEOTIDE SEQUENCE [LARGE SCALE GENOMIC DNA]</scope>
    <source>
        <strain evidence="4 6">DW4/3-1</strain>
    </source>
</reference>
<dbReference type="SUPFAM" id="SSF50156">
    <property type="entry name" value="PDZ domain-like"/>
    <property type="match status" value="1"/>
</dbReference>
<dbReference type="Pfam" id="PF00595">
    <property type="entry name" value="PDZ"/>
    <property type="match status" value="1"/>
</dbReference>
<evidence type="ECO:0000313" key="5">
    <source>
        <dbReference type="EMBL" id="EAU62908.1"/>
    </source>
</evidence>
<feature type="transmembrane region" description="Helical" evidence="2">
    <location>
        <begin position="101"/>
        <end position="119"/>
    </location>
</feature>
<feature type="transmembrane region" description="Helical" evidence="2">
    <location>
        <begin position="131"/>
        <end position="151"/>
    </location>
</feature>
<keyword evidence="2" id="KW-1133">Transmembrane helix</keyword>
<dbReference type="KEGG" id="sur:STAUR_2758"/>
<evidence type="ECO:0000259" key="3">
    <source>
        <dbReference type="PROSITE" id="PS50106"/>
    </source>
</evidence>
<dbReference type="eggNOG" id="COG0265">
    <property type="taxonomic scope" value="Bacteria"/>
</dbReference>
<dbReference type="GO" id="GO:0004175">
    <property type="term" value="F:endopeptidase activity"/>
    <property type="evidence" value="ECO:0007669"/>
    <property type="project" value="UniProtKB-ARBA"/>
</dbReference>
<dbReference type="STRING" id="378806.STAUR_2758"/>
<feature type="region of interest" description="Disordered" evidence="1">
    <location>
        <begin position="19"/>
        <end position="48"/>
    </location>
</feature>
<keyword evidence="5" id="KW-0645">Protease</keyword>
<feature type="transmembrane region" description="Helical" evidence="2">
    <location>
        <begin position="76"/>
        <end position="95"/>
    </location>
</feature>
<dbReference type="GO" id="GO:0006508">
    <property type="term" value="P:proteolysis"/>
    <property type="evidence" value="ECO:0007669"/>
    <property type="project" value="UniProtKB-KW"/>
</dbReference>
<sequence>MASARPTVRGRLAMAQSMASHWSSASTRPPASRWPSMARTPWSPRAASSSPVECTVLDAAPLAAPLCDNAPRRGRALAEVALVLATVFLPANLGALGRGPLVAVTGVLALGGLALLHPWTAWRAGQRAQAVATVLLWPLALGASIGSAWFMEVPAPPPRLGVTHTQPSGAGIELTSVKPGLPADGLLEVGDRILAVDGTPLSVTEPELDFQTRVREAGGGQDTPLRFTLERAGEVREVTVSVGPSRKTRPFQGEAMTWLCIRALGMSLLVALLLWRNGQGPAQVGLARAGLGRELLWGIPVFAGTYAVHIAASLPLAALGALLKLSGQEMAARREVASSLVETGLGVPAFALMMVLVTGFEELTFRGFLVPRLRGVLGGHWHAAVILAAALFGLGHVYEGTLAVLQTALLGAWFGFVFVHRARLPSVMLAHAAFNTVNFALMLWLQRSGLLEKLTQLAPP</sequence>
<dbReference type="PATRIC" id="fig|378806.16.peg.1745"/>
<dbReference type="InterPro" id="IPR003675">
    <property type="entry name" value="Rce1/LyrA-like_dom"/>
</dbReference>
<keyword evidence="6" id="KW-1185">Reference proteome</keyword>
<dbReference type="SMART" id="SM00228">
    <property type="entry name" value="PDZ"/>
    <property type="match status" value="1"/>
</dbReference>
<accession>Q08R02</accession>
<feature type="transmembrane region" description="Helical" evidence="2">
    <location>
        <begin position="295"/>
        <end position="323"/>
    </location>
</feature>
<dbReference type="eggNOG" id="COG1266">
    <property type="taxonomic scope" value="Bacteria"/>
</dbReference>
<dbReference type="InterPro" id="IPR036034">
    <property type="entry name" value="PDZ_sf"/>
</dbReference>
<feature type="transmembrane region" description="Helical" evidence="2">
    <location>
        <begin position="255"/>
        <end position="275"/>
    </location>
</feature>